<evidence type="ECO:0000313" key="2">
    <source>
        <dbReference type="Proteomes" id="UP000324241"/>
    </source>
</evidence>
<proteinExistence type="predicted"/>
<dbReference type="OrthoDB" id="5410178at2759"/>
<name>A0A5M9MC29_9EURO</name>
<dbReference type="AlphaFoldDB" id="A0A5M9MC29"/>
<evidence type="ECO:0000313" key="1">
    <source>
        <dbReference type="EMBL" id="KAA8642834.1"/>
    </source>
</evidence>
<organism evidence="1 2">
    <name type="scientific">Aspergillus tanneri</name>
    <dbReference type="NCBI Taxonomy" id="1220188"/>
    <lineage>
        <taxon>Eukaryota</taxon>
        <taxon>Fungi</taxon>
        <taxon>Dikarya</taxon>
        <taxon>Ascomycota</taxon>
        <taxon>Pezizomycotina</taxon>
        <taxon>Eurotiomycetes</taxon>
        <taxon>Eurotiomycetidae</taxon>
        <taxon>Eurotiales</taxon>
        <taxon>Aspergillaceae</taxon>
        <taxon>Aspergillus</taxon>
        <taxon>Aspergillus subgen. Circumdati</taxon>
    </lineage>
</organism>
<reference evidence="1 2" key="1">
    <citation type="submission" date="2019-08" db="EMBL/GenBank/DDBJ databases">
        <title>The genome sequence of a newly discovered highly antifungal drug resistant Aspergillus species, Aspergillus tanneri NIH 1004.</title>
        <authorList>
            <person name="Mounaud S."/>
            <person name="Singh I."/>
            <person name="Joardar V."/>
            <person name="Pakala S."/>
            <person name="Pakala S."/>
            <person name="Venepally P."/>
            <person name="Chung J.K."/>
            <person name="Losada L."/>
            <person name="Nierman W.C."/>
        </authorList>
    </citation>
    <scope>NUCLEOTIDE SEQUENCE [LARGE SCALE GENOMIC DNA]</scope>
    <source>
        <strain evidence="1 2">NIH1004</strain>
    </source>
</reference>
<dbReference type="GeneID" id="54332289"/>
<dbReference type="Proteomes" id="UP000324241">
    <property type="component" value="Unassembled WGS sequence"/>
</dbReference>
<dbReference type="RefSeq" id="XP_033422196.1">
    <property type="nucleotide sequence ID" value="XM_033574178.1"/>
</dbReference>
<sequence>MGAPVFAIGLWWFVWTVPSLIQMHWMVPTASLVLVDYALNKFDTVLYVYLADNYLSYSASATAAVQFLRALLGVGVGNAGDGVCDRAGVFYLVWGEDKRGEPFCEVEFGM</sequence>
<gene>
    <name evidence="1" type="ORF">ATNIH1004_009587</name>
</gene>
<protein>
    <submittedName>
        <fullName evidence="1">Uncharacterized protein</fullName>
    </submittedName>
</protein>
<dbReference type="EMBL" id="QUQM01000005">
    <property type="protein sequence ID" value="KAA8642834.1"/>
    <property type="molecule type" value="Genomic_DNA"/>
</dbReference>
<accession>A0A5M9MC29</accession>
<comment type="caution">
    <text evidence="1">The sequence shown here is derived from an EMBL/GenBank/DDBJ whole genome shotgun (WGS) entry which is preliminary data.</text>
</comment>
<dbReference type="VEuPathDB" id="FungiDB:EYZ11_005778"/>